<sequence>MIGLSMETLVSELWLPQKRERVFSFFANAKNLQTITPPWLDFQIANAGPIEMKVGAYIQYRLKVHGIPLGWTSEITAWNPPSRFVDEQRNGPYRTWIHEHTFEEKDGGTLIRDNVQYAAPGGKLIEWLFVGREVKRIFDFRSKKLRELFGNS</sequence>
<accession>B9XGU1</accession>
<dbReference type="InterPro" id="IPR023393">
    <property type="entry name" value="START-like_dom_sf"/>
</dbReference>
<protein>
    <submittedName>
        <fullName evidence="3">Cyclase/dehydrase</fullName>
    </submittedName>
</protein>
<comment type="similarity">
    <text evidence="1">Belongs to the ribosome association toxin RatA family.</text>
</comment>
<reference evidence="3 4" key="1">
    <citation type="journal article" date="2011" name="J. Bacteriol.">
        <title>Genome sequence of 'Pedosphaera parvula' Ellin514, an aerobic Verrucomicrobial isolate from pasture soil.</title>
        <authorList>
            <person name="Kant R."/>
            <person name="van Passel M.W."/>
            <person name="Sangwan P."/>
            <person name="Palva A."/>
            <person name="Lucas S."/>
            <person name="Copeland A."/>
            <person name="Lapidus A."/>
            <person name="Glavina Del Rio T."/>
            <person name="Dalin E."/>
            <person name="Tice H."/>
            <person name="Bruce D."/>
            <person name="Goodwin L."/>
            <person name="Pitluck S."/>
            <person name="Chertkov O."/>
            <person name="Larimer F.W."/>
            <person name="Land M.L."/>
            <person name="Hauser L."/>
            <person name="Brettin T.S."/>
            <person name="Detter J.C."/>
            <person name="Han S."/>
            <person name="de Vos W.M."/>
            <person name="Janssen P.H."/>
            <person name="Smidt H."/>
        </authorList>
    </citation>
    <scope>NUCLEOTIDE SEQUENCE [LARGE SCALE GENOMIC DNA]</scope>
    <source>
        <strain evidence="3 4">Ellin514</strain>
    </source>
</reference>
<evidence type="ECO:0000313" key="4">
    <source>
        <dbReference type="Proteomes" id="UP000003688"/>
    </source>
</evidence>
<dbReference type="CDD" id="cd07820">
    <property type="entry name" value="SRPBCC_3"/>
    <property type="match status" value="1"/>
</dbReference>
<dbReference type="SUPFAM" id="SSF55961">
    <property type="entry name" value="Bet v1-like"/>
    <property type="match status" value="1"/>
</dbReference>
<evidence type="ECO:0000313" key="3">
    <source>
        <dbReference type="EMBL" id="EEF60862.1"/>
    </source>
</evidence>
<dbReference type="InterPro" id="IPR005031">
    <property type="entry name" value="COQ10_START"/>
</dbReference>
<dbReference type="AlphaFoldDB" id="B9XGU1"/>
<dbReference type="Pfam" id="PF03364">
    <property type="entry name" value="Polyketide_cyc"/>
    <property type="match status" value="1"/>
</dbReference>
<evidence type="ECO:0000259" key="2">
    <source>
        <dbReference type="Pfam" id="PF03364"/>
    </source>
</evidence>
<gene>
    <name evidence="3" type="ORF">Cflav_PD4031</name>
</gene>
<organism evidence="3 4">
    <name type="scientific">Pedosphaera parvula (strain Ellin514)</name>
    <dbReference type="NCBI Taxonomy" id="320771"/>
    <lineage>
        <taxon>Bacteria</taxon>
        <taxon>Pseudomonadati</taxon>
        <taxon>Verrucomicrobiota</taxon>
        <taxon>Pedosphaerae</taxon>
        <taxon>Pedosphaerales</taxon>
        <taxon>Pedosphaeraceae</taxon>
        <taxon>Pedosphaera</taxon>
    </lineage>
</organism>
<proteinExistence type="inferred from homology"/>
<dbReference type="Gene3D" id="3.30.530.20">
    <property type="match status" value="1"/>
</dbReference>
<dbReference type="EMBL" id="ABOX02000013">
    <property type="protein sequence ID" value="EEF60862.1"/>
    <property type="molecule type" value="Genomic_DNA"/>
</dbReference>
<feature type="domain" description="Coenzyme Q-binding protein COQ10 START" evidence="2">
    <location>
        <begin position="18"/>
        <end position="130"/>
    </location>
</feature>
<evidence type="ECO:0000256" key="1">
    <source>
        <dbReference type="ARBA" id="ARBA00008918"/>
    </source>
</evidence>
<dbReference type="Proteomes" id="UP000003688">
    <property type="component" value="Unassembled WGS sequence"/>
</dbReference>
<dbReference type="STRING" id="320771.Cflav_PD4031"/>
<name>B9XGU1_PEDPL</name>
<comment type="caution">
    <text evidence="3">The sequence shown here is derived from an EMBL/GenBank/DDBJ whole genome shotgun (WGS) entry which is preliminary data.</text>
</comment>
<keyword evidence="4" id="KW-1185">Reference proteome</keyword>